<feature type="region of interest" description="Disordered" evidence="7">
    <location>
        <begin position="4822"/>
        <end position="4856"/>
    </location>
</feature>
<protein>
    <recommendedName>
        <fullName evidence="9">Cadherin domain-containing protein</fullName>
    </recommendedName>
</protein>
<feature type="domain" description="Cadherin" evidence="9">
    <location>
        <begin position="3237"/>
        <end position="3342"/>
    </location>
</feature>
<feature type="domain" description="Cadherin" evidence="9">
    <location>
        <begin position="2050"/>
        <end position="2155"/>
    </location>
</feature>
<keyword evidence="6" id="KW-0472">Membrane</keyword>
<dbReference type="EMBL" id="CP018153">
    <property type="protein sequence ID" value="APG60646.1"/>
    <property type="molecule type" value="Genomic_DNA"/>
</dbReference>
<feature type="domain" description="Cadherin" evidence="9">
    <location>
        <begin position="4675"/>
        <end position="4782"/>
    </location>
</feature>
<feature type="domain" description="Cadherin" evidence="9">
    <location>
        <begin position="3437"/>
        <end position="3543"/>
    </location>
</feature>
<gene>
    <name evidence="10" type="ORF">LPB144_09630</name>
</gene>
<dbReference type="Gene3D" id="2.60.40.2030">
    <property type="match status" value="6"/>
</dbReference>
<feature type="domain" description="Cadherin" evidence="9">
    <location>
        <begin position="4570"/>
        <end position="4664"/>
    </location>
</feature>
<feature type="chain" id="PRO_5012927775" description="Cadherin domain-containing protein" evidence="8">
    <location>
        <begin position="24"/>
        <end position="4994"/>
    </location>
</feature>
<feature type="signal peptide" evidence="8">
    <location>
        <begin position="1"/>
        <end position="23"/>
    </location>
</feature>
<accession>A0A1L3J6A7</accession>
<dbReference type="SUPFAM" id="SSF141072">
    <property type="entry name" value="CalX-like"/>
    <property type="match status" value="6"/>
</dbReference>
<sequence length="4994" mass="520434">MIKSFRSLATLFLFFICANNLLGQTKGLIYKPAEGAGQVVLDPNTDGYTSQDINGFITDDEAESEIPYTPLPSFGSAEPDSDLGPGPNCGFTDLVKSEDNNTVYTYLDSNENLMFRFRLGGTADNSKAYSILIDTDQKFGATGPDADPNYVVGNPGFEIEVVLRTNFGVGLYDVDGTTSPVEIGDAVVNRPYDEYAQKSIAVSEICEDDDYFYDFYIPFETIATAFGITTSTPLRMVGNTVINPHEAIGNNGISDLGGIDDSSGLTDELWENLIGVFPPTSVEEIGNGSKLYPRAECPSITSQMIIDVTTISGTSSEVDGATIEVFKDGTSIGTTTVTGGNWSMDIAAAQEGEVYSAIASLSEAAATAANSTPKSESFSNCNVSTVSASCTEPPVIDALVNGAKGLTGTYTGPIGTIIRVYTYPDGNLWTGADENPYTTTQSTNWTVAGSKGQALPAGAYYATAEAPGECESKISTINYLCKNNQNAVTPVISSLPIMAGTTTISGTAGTDAYVELFIDGEKTTFNTTTTNSDNSWSFSGIPSVEEGQTISILSFEADSGCMASASVIVQGTSFKPVITGDYCSASNISSVTGISGEAEGTTINVYTSSTQNDSNPTLAGSTTVTASGIWELTGQDISAGTYIKATADAVDKIEGPFSDEVLVKTRSQDLLDMLELTSDPIIEGDDAINGTIPVSTDQTLVQLYINDILIDDANTIVSAGNSNWTISGLSSPFSKLFAGGVATVRFTVLSGQNCESAPSNAVTISCKPPSSQTYSAISSTTICEDGTVTFKLDSTEDLIVYELIDQDGTPVGPAKLGNGVSINLETFALKPTVENIIIKAQKIGITCDTDLLPAIDITVNPKPGASIGANPEIFTGDTVAKLTYSTLVNSPDLYSIDFTNTSISDVNSASLSGSPIDMDIPSNLSEGTYTATLILINSSTGCSSDPIPFSVIISPRPIIVLNAISSDNYINATEDDAAVNISGTTLNVEDDQTITVSINGKTYTTTVTAGNWNLNIPAADVQLFDPTEILYADVKNAAGLSAPTASRTIVYDKFSPLPVISGAPSTVSNTDPYDISIDFGEPVNNFVIGDISVANGTATNLIENADGTYTATITPDANGDITIDIPADVTTDAAGNNNTSASQASTAYNESAPAITSIKASSANEGENVVFEFTINSTSSQNQEYTFSLTNGTASDSDYDTSNVTATVTSGQTTGSVSVPTTEDGIDEDNETFNIYGGSESAIGTINDDDASPVISATDKNVAEGQTAVQTVTAADADSGDTQSYSIDGTDSAFFSIDPDSGVLTFKTAPDFENKADDNGDNVYNLNVIVTDAANNTDSQAIAITVTDVNEAPVISASDKNVPEGQTAVQTVTATDADSGDTQTYSIDGTDSAFFSIGPDSGVLTFNTAPDFENKADANGDNVYELNVIVTDAADNTDSQAIAITVTNVNEAPVISASDKNVPEGQTAVQTVTATDADSGDTQSYSIDGTDSGFFSIDPDSGVLTFNTAPDFENKADANGDNVYNLNVIVTDAADNSDSQAIAITVTDVNEAPVISASDKNVPEGQTAVQTVTATDADSGDTQTYSIDGTDSAFFSIDPDSGVLTFKTAPDFENKADANGDNVYELNVIVTDAADNTDSQAIAITVTNVNEAPVISASDKNVPEGQTAVQTVTATDADSGDTQSYSIDGTDSGFFSIDSNTGELTFKTAPDFENKADDNGDNVYELNVIVTDAADNTDSQAIAITVTDVNEAPVISASDKNVPEGQTAVQTVTATDADSGDTQTYSIDGTDSAFFSINSNTGELTFKTAPDFENKADANGDNVYNLNIIVTDAADNTDSQAIAITVTDVNEAPVISASDKNVPEGQTAVQTVTATDADSGDTQTYSIDGTDSAFFSIDPDSGVLTFKTAPDFENKADANSDNTYNLNVIVTDAADNTDSQAIAITVTDVNEAPVISASDKNVPEGQTAVQTVTATDADSGDTQTYSIDGIDSAFFSIDPDSGELTFKTAPDFENKADDGGNNIYNLNVIVTDAADNSDSQAIAITVTDVNEAPVISASDKNIPEGQTAVQTVTATDADSGDTQTYSIDGTDSAFFSIDPDSGVLTFNTAPDFENKADANGDNVYNLNVIVTDAANNTDSQAIAITVTDVNEAPVISASDKNVPEGQTAVQTVTATDADSGDTQTYSIDGIDSAFFSIDPDSGELTFKTAPDFENKADDNGDNIYNLNVIVTDAADNSDSQAIAITVTDVNEAPVISASDKNVPEGQTAVQTVTATDPDSGDTQAYSIDGTDSGFFSIDPNSGVLTFNTAPDFENKADDNGDNVYNLNVIVTDAADNSDSQAIAITVTDVNEAPVISASDKNVPEGQTAVQTVTATDADSGDTQTYSIDGTDSAFFSIDPDSGVLTFNTAPDFENKADDNGDNIYNLNVIVTDAADNSDSQAIAITVTDVNEAPVISASDKNVPEGQTAVQTVTATDADSGDTQTYSIDGTDSAFFNIDSNTGELTFKTAPDFENKADDNGDNVYELNVIVTDAADNTDSQAIAITVTDVDESAPAITSITSSSASEGDNVIFSFSINNASSQNQEYIFSLTNGTASDSDYDTSNVTATVTSGQTTGSVSVPTTEDGIDEDNETFNIYGGLESAIGTINDDDASPVISATDKDVPEGQTAVQTVTATDPDSGDTQTYSIDGTDSAFFNIDPNSGVLTFNTAPDFENKADDNGDNIYNLNVIVTDAADNSDSQAIAITVTDVNEAPVISATDKNVPEGQTAVQTVTATDADSGDTQTYSIDGTDSAFFSIDPDSGELTFKTAPDFENPADDGGNNIYNLNVIVTDAADNTDSQAIAITVTDVDESAPAITSITSSSASEGDNVIFSFSINNASSQDQEYIFSLTNGTASDADYDISNVTATVNAGQTTGSVSVPTTEDDIDEDNETFNIYGGSESAIGTINDDDASPVISATDKDVAEGQTAVQTVTATDADSGDTQTYSIDGIDSAFFSIDPNSGVLTFKTAPDFENPADANSDNTYNLNVIVTDAADNSDSQAIAITVTDVNEAPVISASDKNVPEGQTTVQTVTATDADSGDTQTYSIDGTDSGFFSIDPDSGELTFKTAPDFESKADDNGDNVYNLNVTVTDAADNSDSQAIAITVTDVDESAPAITSITSSSASEGDDVIFSLTNGTASDADYDISNVTATVNAGQTTGSVSVPTTEDGIDEDNETFNIYGGSESAIGTINDDDASPVISASDKNVPEGQTAVQTVTATDADSGDTQTYSIDGTDSAFFSIDPNSGVLTFKTAPDFENKADDNGDNVYELNVIVTDAANNVDSQAIAITVTDVNEAPVISASDKNVPEGQTAVQTVTATDADSGDTQTYSIDGTDSAFFSIDPDSGVLTFNTAPDFENKADDNRDNVYNLNVIVTDAANNTDSQAIAITVTDVNETPVISASDKNVPEGQTAVQTVTATDADSGDTQTYSVDGTDSAFFSIDPNSGVLTFKTAPDFENKADANGDNVYNLNVIVTDAADNSDSQAIAITVTDVDESAPAITSITSSSASEGDNVIFSFSINNASSQDQEYTFTLTNGTASDSDYDTTNVTARVTAGQTTGSVSVPTTEDGIDEDNETFNIYGGSESAIGTINDDDASPVISATDKDVAEGQTAVQTVTATDADSGDTQTYSIDGTDSGFFSIDPDSGELTFKTAPDFESKADDNGDNVYNLNVTVTDAADNSDSQAIAITVTDVDESAPAITSITSSSASEGDNVIFSFTINNASSQDQEYIFSLTNGTASDADYDISNVTATVNAGQTTGSVSVPTTEDGIDEDNETFNIYGGSESAIGTINDDDASPVISASDKNVPEGQTAVQTVTATDADSGDTQTYSIDGTDSAFFSIDPDSGELTFKTAPDFENKADDNGDNVYNLNVIVTDAADNSDSQAIAITVTDVNEAPVISASDKNVPEGQTAVQTVTATDADSGDTQTYSIDGTDSGFFSIDPNSGVLTFNTAPDFENKADDNGDNVYNLNVIVTDAADNTDSQAIAITVTDVNEAPVISASDKNVPEGQTAVQTVTATDADSGDTQTYSIDGTDSAFFSIDPNSGVLTFNTAPDFENKADANGDNVYNLNVIVTDAADNTDSQAIAIIVTDVNEAPVISASDKNVPEGQTAVQTVTATDADSGDTQTYSIDGTDSAFFSIDPDSGVLTFKTAPDFENKADDNGDNVYELNVIVTDAANNVDSQAIAITVTDVNEAPVISASDKNVPEGQTAVQTVTATDADSGDTQTYSIDGIDSAFFSIDSSTGKLTFITKPDFESPADDNGDNIYEIIVTVTDAAGNTDSENISITVTDVAEDVSQADPILTASDVNVEEGNTFVQIVSATDADNDDSQTYSISGADADLFSIDPETGELRFNAAPDFENPADENADNIYEVIVTVTDAAGNTDSESISITVIDVAEDVSQADPVLTASDVDVEEGNTFVQTVSATDADNDDSQTYSISGADAALFSIDPETGELRFNAAPDFENPADENADNIYEVVVTVTDNAGNTDSENISITVIDVAEDVSQADPVLTASDVNVEEGNTFVQTVSATDADTDDSQTYSISGADADLFSIDPETGELRFNAAPDFENPADENGDNIYEVIVTVTDEAGNTDSESISITVTYVAEDVAQADPVLTASDVNVEEGNTFVQTVSATDADKDDVLTYSISGKDAGIFSIDQDSGELRFNVAPDFELPADDNGDNSYEITVTVTDSFGNTDSQNITINVLDIDDTDDDQDGLLNSEEELLETDPLNPDTDGDGLTDGEEVLGLDDPGTELVPENLSDPLNICDPYQGFGGCDPDNDGLTNDQERELGTDLENPDTDGDGLNDGEEVLFRDQPSTVGVPEAVTDPLNPCDPIRDVRECYSEGPEVIQKISPNGDGINDYFQVLGISAFGENTVEIFNRWGIKVFETKNYGSAENVFRGISEGRLTVKQGEELPAGTYYYIIRFNNNGPASKSGYLYINR</sequence>
<feature type="domain" description="Cadherin" evidence="9">
    <location>
        <begin position="3939"/>
        <end position="4044"/>
    </location>
</feature>
<feature type="domain" description="Cadherin" evidence="9">
    <location>
        <begin position="2250"/>
        <end position="2355"/>
    </location>
</feature>
<feature type="domain" description="Cadherin" evidence="9">
    <location>
        <begin position="4360"/>
        <end position="4439"/>
    </location>
</feature>
<dbReference type="GO" id="GO:0005886">
    <property type="term" value="C:plasma membrane"/>
    <property type="evidence" value="ECO:0007669"/>
    <property type="project" value="UniProtKB-SubCell"/>
</dbReference>
<dbReference type="GO" id="GO:0007156">
    <property type="term" value="P:homophilic cell adhesion via plasma membrane adhesion molecules"/>
    <property type="evidence" value="ECO:0007669"/>
    <property type="project" value="InterPro"/>
</dbReference>
<dbReference type="SMART" id="SM00112">
    <property type="entry name" value="CA"/>
    <property type="match status" value="30"/>
</dbReference>
<evidence type="ECO:0000256" key="1">
    <source>
        <dbReference type="ARBA" id="ARBA00004613"/>
    </source>
</evidence>
<feature type="domain" description="Cadherin" evidence="9">
    <location>
        <begin position="2350"/>
        <end position="2455"/>
    </location>
</feature>
<dbReference type="STRING" id="1913577.LPB144_09630"/>
<feature type="domain" description="Cadherin" evidence="9">
    <location>
        <begin position="1750"/>
        <end position="1855"/>
    </location>
</feature>
<dbReference type="Pfam" id="PF18884">
    <property type="entry name" value="TSP3_bac"/>
    <property type="match status" value="4"/>
</dbReference>
<reference evidence="10 11" key="1">
    <citation type="submission" date="2016-11" db="EMBL/GenBank/DDBJ databases">
        <title>Gramella sp. LPB0144 isolated from marine environment.</title>
        <authorList>
            <person name="Kim E."/>
            <person name="Yi H."/>
        </authorList>
    </citation>
    <scope>NUCLEOTIDE SEQUENCE [LARGE SCALE GENOMIC DNA]</scope>
    <source>
        <strain evidence="10 11">LPB0144</strain>
    </source>
</reference>
<dbReference type="KEGG" id="grl:LPB144_09630"/>
<dbReference type="InterPro" id="IPR038081">
    <property type="entry name" value="CalX-like_sf"/>
</dbReference>
<dbReference type="PANTHER" id="PTHR24026">
    <property type="entry name" value="FAT ATYPICAL CADHERIN-RELATED"/>
    <property type="match status" value="1"/>
</dbReference>
<keyword evidence="2" id="KW-0964">Secreted</keyword>
<evidence type="ECO:0000256" key="4">
    <source>
        <dbReference type="ARBA" id="ARBA00022729"/>
    </source>
</evidence>
<dbReference type="Pfam" id="PF13585">
    <property type="entry name" value="CHU_C"/>
    <property type="match status" value="1"/>
</dbReference>
<dbReference type="PANTHER" id="PTHR24026:SF126">
    <property type="entry name" value="PROTOCADHERIN FAT 4"/>
    <property type="match status" value="1"/>
</dbReference>
<dbReference type="GO" id="GO:0005509">
    <property type="term" value="F:calcium ion binding"/>
    <property type="evidence" value="ECO:0007669"/>
    <property type="project" value="InterPro"/>
</dbReference>
<dbReference type="NCBIfam" id="NF033510">
    <property type="entry name" value="Ca_tandemer"/>
    <property type="match status" value="1"/>
</dbReference>
<keyword evidence="4 8" id="KW-0732">Signal</keyword>
<feature type="domain" description="Cadherin" evidence="9">
    <location>
        <begin position="4139"/>
        <end position="4244"/>
    </location>
</feature>
<evidence type="ECO:0000313" key="11">
    <source>
        <dbReference type="Proteomes" id="UP000182510"/>
    </source>
</evidence>
<feature type="domain" description="Cadherin" evidence="9">
    <location>
        <begin position="4039"/>
        <end position="4144"/>
    </location>
</feature>
<dbReference type="Proteomes" id="UP000182510">
    <property type="component" value="Chromosome"/>
</dbReference>
<evidence type="ECO:0000313" key="10">
    <source>
        <dbReference type="EMBL" id="APG60646.1"/>
    </source>
</evidence>
<evidence type="ECO:0000256" key="8">
    <source>
        <dbReference type="SAM" id="SignalP"/>
    </source>
</evidence>
<feature type="domain" description="Cadherin" evidence="9">
    <location>
        <begin position="2450"/>
        <end position="2556"/>
    </location>
</feature>
<feature type="domain" description="Cadherin" evidence="9">
    <location>
        <begin position="4239"/>
        <end position="4349"/>
    </location>
</feature>
<evidence type="ECO:0000256" key="7">
    <source>
        <dbReference type="SAM" id="MobiDB-lite"/>
    </source>
</evidence>
<dbReference type="Pfam" id="PF00028">
    <property type="entry name" value="Cadherin"/>
    <property type="match status" value="30"/>
</dbReference>
<name>A0A1L3J6A7_9FLAO</name>
<evidence type="ECO:0000256" key="6">
    <source>
        <dbReference type="ARBA" id="ARBA00022989"/>
    </source>
</evidence>
<dbReference type="PROSITE" id="PS50268">
    <property type="entry name" value="CADHERIN_2"/>
    <property type="match status" value="30"/>
</dbReference>
<feature type="domain" description="Cadherin" evidence="9">
    <location>
        <begin position="1850"/>
        <end position="1955"/>
    </location>
</feature>
<evidence type="ECO:0000256" key="5">
    <source>
        <dbReference type="ARBA" id="ARBA00022837"/>
    </source>
</evidence>
<keyword evidence="3" id="KW-0812">Transmembrane</keyword>
<proteinExistence type="predicted"/>
<feature type="domain" description="Cadherin" evidence="9">
    <location>
        <begin position="1650"/>
        <end position="1755"/>
    </location>
</feature>
<keyword evidence="6" id="KW-1133">Transmembrane helix</keyword>
<comment type="subcellular location">
    <subcellularLocation>
        <location evidence="1">Secreted</location>
    </subcellularLocation>
</comment>
<dbReference type="Gene3D" id="2.60.40.60">
    <property type="entry name" value="Cadherins"/>
    <property type="match status" value="30"/>
</dbReference>
<feature type="domain" description="Cadherin" evidence="9">
    <location>
        <begin position="4435"/>
        <end position="4559"/>
    </location>
</feature>
<dbReference type="SMART" id="SM00736">
    <property type="entry name" value="CADG"/>
    <property type="match status" value="23"/>
</dbReference>
<feature type="domain" description="Cadherin" evidence="9">
    <location>
        <begin position="3655"/>
        <end position="3744"/>
    </location>
</feature>
<evidence type="ECO:0000259" key="9">
    <source>
        <dbReference type="PROSITE" id="PS50268"/>
    </source>
</evidence>
<organism evidence="10 11">
    <name type="scientific">Christiangramia salexigens</name>
    <dbReference type="NCBI Taxonomy" id="1913577"/>
    <lineage>
        <taxon>Bacteria</taxon>
        <taxon>Pseudomonadati</taxon>
        <taxon>Bacteroidota</taxon>
        <taxon>Flavobacteriia</taxon>
        <taxon>Flavobacteriales</taxon>
        <taxon>Flavobacteriaceae</taxon>
        <taxon>Christiangramia</taxon>
    </lineage>
</organism>
<feature type="domain" description="Cadherin" evidence="9">
    <location>
        <begin position="1250"/>
        <end position="1355"/>
    </location>
</feature>
<dbReference type="InterPro" id="IPR013783">
    <property type="entry name" value="Ig-like_fold"/>
</dbReference>
<feature type="domain" description="Cadherin" evidence="9">
    <location>
        <begin position="3337"/>
        <end position="3442"/>
    </location>
</feature>
<feature type="domain" description="Cadherin" evidence="9">
    <location>
        <begin position="2150"/>
        <end position="2255"/>
    </location>
</feature>
<feature type="domain" description="Cadherin" evidence="9">
    <location>
        <begin position="3052"/>
        <end position="3158"/>
    </location>
</feature>
<feature type="compositionally biased region" description="Acidic residues" evidence="7">
    <location>
        <begin position="4847"/>
        <end position="4856"/>
    </location>
</feature>
<dbReference type="OrthoDB" id="2582440at2"/>
<dbReference type="InterPro" id="IPR006644">
    <property type="entry name" value="Cadg"/>
</dbReference>
<feature type="domain" description="Cadherin" evidence="9">
    <location>
        <begin position="1550"/>
        <end position="1655"/>
    </location>
</feature>
<feature type="domain" description="Cadherin" evidence="9">
    <location>
        <begin position="1950"/>
        <end position="2055"/>
    </location>
</feature>
<feature type="domain" description="Cadherin" evidence="9">
    <location>
        <begin position="2969"/>
        <end position="3057"/>
    </location>
</feature>
<feature type="domain" description="Cadherin" evidence="9">
    <location>
        <begin position="2651"/>
        <end position="2756"/>
    </location>
</feature>
<dbReference type="InterPro" id="IPR002126">
    <property type="entry name" value="Cadherin-like_dom"/>
</dbReference>
<evidence type="ECO:0000256" key="3">
    <source>
        <dbReference type="ARBA" id="ARBA00022692"/>
    </source>
</evidence>
<keyword evidence="5" id="KW-0106">Calcium</keyword>
<dbReference type="InterPro" id="IPR015919">
    <property type="entry name" value="Cadherin-like_sf"/>
</dbReference>
<dbReference type="Gene3D" id="2.60.40.10">
    <property type="entry name" value="Immunoglobulins"/>
    <property type="match status" value="2"/>
</dbReference>
<feature type="domain" description="Cadherin" evidence="9">
    <location>
        <begin position="3839"/>
        <end position="3944"/>
    </location>
</feature>
<dbReference type="RefSeq" id="WP_072553336.1">
    <property type="nucleotide sequence ID" value="NZ_CP018153.1"/>
</dbReference>
<feature type="domain" description="Cadherin" evidence="9">
    <location>
        <begin position="2751"/>
        <end position="2857"/>
    </location>
</feature>
<evidence type="ECO:0000256" key="2">
    <source>
        <dbReference type="ARBA" id="ARBA00022525"/>
    </source>
</evidence>
<feature type="region of interest" description="Disordered" evidence="7">
    <location>
        <begin position="4773"/>
        <end position="4793"/>
    </location>
</feature>
<keyword evidence="11" id="KW-1185">Reference proteome</keyword>
<dbReference type="CDD" id="cd11304">
    <property type="entry name" value="Cadherin_repeat"/>
    <property type="match status" value="30"/>
</dbReference>
<dbReference type="InterPro" id="IPR059100">
    <property type="entry name" value="TSP3_bac"/>
</dbReference>
<dbReference type="SUPFAM" id="SSF49313">
    <property type="entry name" value="Cadherin-like"/>
    <property type="match status" value="30"/>
</dbReference>
<feature type="domain" description="Cadherin" evidence="9">
    <location>
        <begin position="1350"/>
        <end position="1455"/>
    </location>
</feature>
<feature type="domain" description="Cadherin" evidence="9">
    <location>
        <begin position="1450"/>
        <end position="1555"/>
    </location>
</feature>